<dbReference type="GO" id="GO:0004417">
    <property type="term" value="F:hydroxyethylthiazole kinase activity"/>
    <property type="evidence" value="ECO:0007669"/>
    <property type="project" value="UniProtKB-EC"/>
</dbReference>
<proteinExistence type="inferred from homology"/>
<keyword evidence="13" id="KW-1185">Reference proteome</keyword>
<comment type="similarity">
    <text evidence="11">Belongs to the Thz kinase family.</text>
</comment>
<dbReference type="EMBL" id="JBHUPB010000010">
    <property type="protein sequence ID" value="MFD2968918.1"/>
    <property type="molecule type" value="Genomic_DNA"/>
</dbReference>
<evidence type="ECO:0000313" key="12">
    <source>
        <dbReference type="EMBL" id="MFD2968918.1"/>
    </source>
</evidence>
<evidence type="ECO:0000256" key="10">
    <source>
        <dbReference type="ARBA" id="ARBA00022977"/>
    </source>
</evidence>
<evidence type="ECO:0000256" key="5">
    <source>
        <dbReference type="ARBA" id="ARBA00022723"/>
    </source>
</evidence>
<comment type="pathway">
    <text evidence="3 11">Cofactor biosynthesis; thiamine diphosphate biosynthesis; 4-methyl-5-(2-phosphoethyl)-thiazole from 5-(2-hydroxyethyl)-4-methylthiazole: step 1/1.</text>
</comment>
<feature type="binding site" evidence="11">
    <location>
        <position position="119"/>
    </location>
    <ligand>
        <name>ATP</name>
        <dbReference type="ChEBI" id="CHEBI:30616"/>
    </ligand>
</feature>
<dbReference type="CDD" id="cd01170">
    <property type="entry name" value="THZ_kinase"/>
    <property type="match status" value="1"/>
</dbReference>
<feature type="binding site" evidence="11">
    <location>
        <position position="44"/>
    </location>
    <ligand>
        <name>substrate</name>
    </ligand>
</feature>
<dbReference type="EC" id="2.7.1.50" evidence="11"/>
<comment type="catalytic activity">
    <reaction evidence="1 11">
        <text>5-(2-hydroxyethyl)-4-methylthiazole + ATP = 4-methyl-5-(2-phosphooxyethyl)-thiazole + ADP + H(+)</text>
        <dbReference type="Rhea" id="RHEA:24212"/>
        <dbReference type="ChEBI" id="CHEBI:15378"/>
        <dbReference type="ChEBI" id="CHEBI:17957"/>
        <dbReference type="ChEBI" id="CHEBI:30616"/>
        <dbReference type="ChEBI" id="CHEBI:58296"/>
        <dbReference type="ChEBI" id="CHEBI:456216"/>
        <dbReference type="EC" id="2.7.1.50"/>
    </reaction>
</comment>
<dbReference type="InterPro" id="IPR000417">
    <property type="entry name" value="Hyethyz_kinase"/>
</dbReference>
<evidence type="ECO:0000256" key="7">
    <source>
        <dbReference type="ARBA" id="ARBA00022777"/>
    </source>
</evidence>
<keyword evidence="4 11" id="KW-0808">Transferase</keyword>
<dbReference type="SUPFAM" id="SSF53613">
    <property type="entry name" value="Ribokinase-like"/>
    <property type="match status" value="1"/>
</dbReference>
<accession>A0ABW6BI03</accession>
<comment type="cofactor">
    <cofactor evidence="2 11">
        <name>Mg(2+)</name>
        <dbReference type="ChEBI" id="CHEBI:18420"/>
    </cofactor>
</comment>
<dbReference type="RefSeq" id="WP_320184819.1">
    <property type="nucleotide sequence ID" value="NZ_CP138332.1"/>
</dbReference>
<name>A0ABW6BI03_9SPHI</name>
<evidence type="ECO:0000256" key="1">
    <source>
        <dbReference type="ARBA" id="ARBA00001771"/>
    </source>
</evidence>
<evidence type="ECO:0000256" key="6">
    <source>
        <dbReference type="ARBA" id="ARBA00022741"/>
    </source>
</evidence>
<sequence>MEQQIIQRLQQLRAQAPLVHNITNFVVMNNTANALLALGASPVMVHSPHEVKEVVNISNALLINIGTLSEEWALSMCAAAEEANRIGCPWILDPVGAGISAFRNEVLQELLRYRPTVIRGNASEIIALSNFASAGGKGVDSTADSADAATFGRQLQEAYGAQVCISGEVDYIIGEQQSATVHNGSVMMTKVTGLGCTASAIIAAFIAQREDPFLEALAGVSICSLAGELAARQSSGPGSLQLNLYDTLYNLSEEEINIHLKVKAYAY</sequence>
<dbReference type="PIRSF" id="PIRSF000513">
    <property type="entry name" value="Thz_kinase"/>
    <property type="match status" value="1"/>
</dbReference>
<evidence type="ECO:0000256" key="4">
    <source>
        <dbReference type="ARBA" id="ARBA00022679"/>
    </source>
</evidence>
<keyword evidence="6 11" id="KW-0547">Nucleotide-binding</keyword>
<evidence type="ECO:0000313" key="13">
    <source>
        <dbReference type="Proteomes" id="UP001597525"/>
    </source>
</evidence>
<keyword evidence="7 11" id="KW-0418">Kinase</keyword>
<dbReference type="Proteomes" id="UP001597525">
    <property type="component" value="Unassembled WGS sequence"/>
</dbReference>
<feature type="binding site" evidence="11">
    <location>
        <position position="193"/>
    </location>
    <ligand>
        <name>substrate</name>
    </ligand>
</feature>
<evidence type="ECO:0000256" key="2">
    <source>
        <dbReference type="ARBA" id="ARBA00001946"/>
    </source>
</evidence>
<dbReference type="PRINTS" id="PR01099">
    <property type="entry name" value="HYETHTZKNASE"/>
</dbReference>
<keyword evidence="5 11" id="KW-0479">Metal-binding</keyword>
<gene>
    <name evidence="11 12" type="primary">thiM</name>
    <name evidence="12" type="ORF">ACFS7Y_16110</name>
</gene>
<dbReference type="NCBIfam" id="NF006830">
    <property type="entry name" value="PRK09355.1"/>
    <property type="match status" value="1"/>
</dbReference>
<feature type="binding site" evidence="11">
    <location>
        <position position="166"/>
    </location>
    <ligand>
        <name>ATP</name>
        <dbReference type="ChEBI" id="CHEBI:30616"/>
    </ligand>
</feature>
<reference evidence="13" key="1">
    <citation type="journal article" date="2019" name="Int. J. Syst. Evol. Microbiol.">
        <title>The Global Catalogue of Microorganisms (GCM) 10K type strain sequencing project: providing services to taxonomists for standard genome sequencing and annotation.</title>
        <authorList>
            <consortium name="The Broad Institute Genomics Platform"/>
            <consortium name="The Broad Institute Genome Sequencing Center for Infectious Disease"/>
            <person name="Wu L."/>
            <person name="Ma J."/>
        </authorList>
    </citation>
    <scope>NUCLEOTIDE SEQUENCE [LARGE SCALE GENOMIC DNA]</scope>
    <source>
        <strain evidence="13">KCTC 22814</strain>
    </source>
</reference>
<evidence type="ECO:0000256" key="8">
    <source>
        <dbReference type="ARBA" id="ARBA00022840"/>
    </source>
</evidence>
<keyword evidence="10 11" id="KW-0784">Thiamine biosynthesis</keyword>
<organism evidence="12 13">
    <name type="scientific">Sphingobacterium bambusae</name>
    <dbReference type="NCBI Taxonomy" id="662858"/>
    <lineage>
        <taxon>Bacteria</taxon>
        <taxon>Pseudomonadati</taxon>
        <taxon>Bacteroidota</taxon>
        <taxon>Sphingobacteriia</taxon>
        <taxon>Sphingobacteriales</taxon>
        <taxon>Sphingobacteriaceae</taxon>
        <taxon>Sphingobacterium</taxon>
    </lineage>
</organism>
<dbReference type="Gene3D" id="3.40.1190.20">
    <property type="match status" value="1"/>
</dbReference>
<keyword evidence="8 11" id="KW-0067">ATP-binding</keyword>
<protein>
    <recommendedName>
        <fullName evidence="11">Hydroxyethylthiazole kinase</fullName>
        <ecNumber evidence="11">2.7.1.50</ecNumber>
    </recommendedName>
    <alternativeName>
        <fullName evidence="11">4-methyl-5-beta-hydroxyethylthiazole kinase</fullName>
        <shortName evidence="11">TH kinase</shortName>
        <shortName evidence="11">Thz kinase</shortName>
    </alternativeName>
</protein>
<comment type="caution">
    <text evidence="12">The sequence shown here is derived from an EMBL/GenBank/DDBJ whole genome shotgun (WGS) entry which is preliminary data.</text>
</comment>
<dbReference type="HAMAP" id="MF_00228">
    <property type="entry name" value="Thz_kinase"/>
    <property type="match status" value="1"/>
</dbReference>
<keyword evidence="9 11" id="KW-0460">Magnesium</keyword>
<dbReference type="InterPro" id="IPR029056">
    <property type="entry name" value="Ribokinase-like"/>
</dbReference>
<dbReference type="Pfam" id="PF02110">
    <property type="entry name" value="HK"/>
    <property type="match status" value="1"/>
</dbReference>
<evidence type="ECO:0000256" key="9">
    <source>
        <dbReference type="ARBA" id="ARBA00022842"/>
    </source>
</evidence>
<comment type="function">
    <text evidence="11">Catalyzes the phosphorylation of the hydroxyl group of 4-methyl-5-beta-hydroxyethylthiazole (THZ).</text>
</comment>
<evidence type="ECO:0000256" key="3">
    <source>
        <dbReference type="ARBA" id="ARBA00004868"/>
    </source>
</evidence>
<dbReference type="NCBIfam" id="TIGR00694">
    <property type="entry name" value="thiM"/>
    <property type="match status" value="1"/>
</dbReference>
<evidence type="ECO:0000256" key="11">
    <source>
        <dbReference type="HAMAP-Rule" id="MF_00228"/>
    </source>
</evidence>